<dbReference type="AlphaFoldDB" id="A0A7S2LYR7"/>
<feature type="transmembrane region" description="Helical" evidence="5">
    <location>
        <begin position="189"/>
        <end position="209"/>
    </location>
</feature>
<evidence type="ECO:0000313" key="7">
    <source>
        <dbReference type="EMBL" id="CAD9620373.1"/>
    </source>
</evidence>
<evidence type="ECO:0000256" key="3">
    <source>
        <dbReference type="ARBA" id="ARBA00022989"/>
    </source>
</evidence>
<evidence type="ECO:0000256" key="2">
    <source>
        <dbReference type="ARBA" id="ARBA00022692"/>
    </source>
</evidence>
<dbReference type="PANTHER" id="PTHR22950">
    <property type="entry name" value="AMINO ACID TRANSPORTER"/>
    <property type="match status" value="1"/>
</dbReference>
<gene>
    <name evidence="7" type="ORF">BRAN1462_LOCUS44963</name>
</gene>
<keyword evidence="3 5" id="KW-1133">Transmembrane helix</keyword>
<feature type="transmembrane region" description="Helical" evidence="5">
    <location>
        <begin position="431"/>
        <end position="457"/>
    </location>
</feature>
<keyword evidence="2 5" id="KW-0812">Transmembrane</keyword>
<feature type="transmembrane region" description="Helical" evidence="5">
    <location>
        <begin position="270"/>
        <end position="295"/>
    </location>
</feature>
<dbReference type="Pfam" id="PF01490">
    <property type="entry name" value="Aa_trans"/>
    <property type="match status" value="1"/>
</dbReference>
<evidence type="ECO:0000256" key="5">
    <source>
        <dbReference type="SAM" id="Phobius"/>
    </source>
</evidence>
<feature type="transmembrane region" description="Helical" evidence="5">
    <location>
        <begin position="315"/>
        <end position="338"/>
    </location>
</feature>
<feature type="transmembrane region" description="Helical" evidence="5">
    <location>
        <begin position="79"/>
        <end position="97"/>
    </location>
</feature>
<accession>A0A7S2LYR7</accession>
<dbReference type="GO" id="GO:0016020">
    <property type="term" value="C:membrane"/>
    <property type="evidence" value="ECO:0007669"/>
    <property type="project" value="UniProtKB-SubCell"/>
</dbReference>
<feature type="domain" description="Amino acid transporter transmembrane" evidence="6">
    <location>
        <begin position="49"/>
        <end position="454"/>
    </location>
</feature>
<name>A0A7S2LYR7_9DINO</name>
<proteinExistence type="predicted"/>
<dbReference type="GO" id="GO:0015179">
    <property type="term" value="F:L-amino acid transmembrane transporter activity"/>
    <property type="evidence" value="ECO:0007669"/>
    <property type="project" value="TreeGrafter"/>
</dbReference>
<organism evidence="7">
    <name type="scientific">Zooxanthella nutricula</name>
    <dbReference type="NCBI Taxonomy" id="1333877"/>
    <lineage>
        <taxon>Eukaryota</taxon>
        <taxon>Sar</taxon>
        <taxon>Alveolata</taxon>
        <taxon>Dinophyceae</taxon>
        <taxon>Peridiniales</taxon>
        <taxon>Peridiniales incertae sedis</taxon>
        <taxon>Zooxanthella</taxon>
    </lineage>
</organism>
<evidence type="ECO:0000259" key="6">
    <source>
        <dbReference type="Pfam" id="PF01490"/>
    </source>
</evidence>
<dbReference type="EMBL" id="HBGW01070483">
    <property type="protein sequence ID" value="CAD9620373.1"/>
    <property type="molecule type" value="Transcribed_RNA"/>
</dbReference>
<feature type="transmembrane region" description="Helical" evidence="5">
    <location>
        <begin position="371"/>
        <end position="394"/>
    </location>
</feature>
<evidence type="ECO:0000256" key="1">
    <source>
        <dbReference type="ARBA" id="ARBA00004141"/>
    </source>
</evidence>
<dbReference type="PANTHER" id="PTHR22950:SF702">
    <property type="entry name" value="AMINO ACID TRANSPORTER PROTEIN"/>
    <property type="match status" value="1"/>
</dbReference>
<dbReference type="InterPro" id="IPR013057">
    <property type="entry name" value="AA_transpt_TM"/>
</dbReference>
<feature type="transmembrane region" description="Helical" evidence="5">
    <location>
        <begin position="164"/>
        <end position="183"/>
    </location>
</feature>
<protein>
    <recommendedName>
        <fullName evidence="6">Amino acid transporter transmembrane domain-containing protein</fullName>
    </recommendedName>
</protein>
<keyword evidence="4 5" id="KW-0472">Membrane</keyword>
<sequence length="463" mass="49177">MATAAVPAPACDPELNSSVESGTPEVSEQACCKSDKGGDSAGIARFRRGGTLPTAVCLSKAAIGAGVLSMSVHCAEVGLVYQLVALVIGAALTLWSIRLIAKASIGTGCWSYEDICDDLFHPSLSLLTGIINVCNCLGSGAGYLIVCGQVFTVLSGAGETGRRLFVVAVGVLVCAPLAVARHVGFMRHLAAGSIAALLLLVFTVVWCLAEDGVDETITPQTAWLGPGGATVFTYMNSINNVVFAYNNQFNVPQLTGELTPQPSLRRMSNVGYITTAMCFLLYGGVSVFGLLAFGVGDNQLDSLVLDLTPRRNSPLVLLTLLAVMFSVLTCFQFHIYPIRQFAGYTIRKARGRSADDEETDVKYAGRSLTRWLDIAAALASVVVIILVAVVISSLKTILDFIGAFASAYISYVVPPLWVIQLRRKGKAFTWMNAEVLFCLALFGLGSFFFVFGTYSAVLDAAGR</sequence>
<feature type="transmembrane region" description="Helical" evidence="5">
    <location>
        <begin position="400"/>
        <end position="419"/>
    </location>
</feature>
<comment type="subcellular location">
    <subcellularLocation>
        <location evidence="1">Membrane</location>
        <topology evidence="1">Multi-pass membrane protein</topology>
    </subcellularLocation>
</comment>
<reference evidence="7" key="1">
    <citation type="submission" date="2021-01" db="EMBL/GenBank/DDBJ databases">
        <authorList>
            <person name="Corre E."/>
            <person name="Pelletier E."/>
            <person name="Niang G."/>
            <person name="Scheremetjew M."/>
            <person name="Finn R."/>
            <person name="Kale V."/>
            <person name="Holt S."/>
            <person name="Cochrane G."/>
            <person name="Meng A."/>
            <person name="Brown T."/>
            <person name="Cohen L."/>
        </authorList>
    </citation>
    <scope>NUCLEOTIDE SEQUENCE</scope>
    <source>
        <strain evidence="7">RCC3387</strain>
    </source>
</reference>
<evidence type="ECO:0000256" key="4">
    <source>
        <dbReference type="ARBA" id="ARBA00023136"/>
    </source>
</evidence>